<dbReference type="InterPro" id="IPR028098">
    <property type="entry name" value="Glyco_trans_4-like_N"/>
</dbReference>
<dbReference type="Gene3D" id="3.40.50.2000">
    <property type="entry name" value="Glycogen Phosphorylase B"/>
    <property type="match status" value="2"/>
</dbReference>
<comment type="caution">
    <text evidence="3">The sequence shown here is derived from an EMBL/GenBank/DDBJ whole genome shotgun (WGS) entry which is preliminary data.</text>
</comment>
<evidence type="ECO:0000313" key="3">
    <source>
        <dbReference type="EMBL" id="MBC8546663.1"/>
    </source>
</evidence>
<evidence type="ECO:0000259" key="1">
    <source>
        <dbReference type="Pfam" id="PF00534"/>
    </source>
</evidence>
<protein>
    <submittedName>
        <fullName evidence="3">Glycosyltransferase</fullName>
    </submittedName>
</protein>
<dbReference type="PANTHER" id="PTHR45947:SF3">
    <property type="entry name" value="SULFOQUINOVOSYL TRANSFERASE SQD2"/>
    <property type="match status" value="1"/>
</dbReference>
<dbReference type="EMBL" id="JACRST010000008">
    <property type="protein sequence ID" value="MBC8546663.1"/>
    <property type="molecule type" value="Genomic_DNA"/>
</dbReference>
<keyword evidence="4" id="KW-1185">Reference proteome</keyword>
<evidence type="ECO:0000259" key="2">
    <source>
        <dbReference type="Pfam" id="PF13439"/>
    </source>
</evidence>
<organism evidence="3 4">
    <name type="scientific">Ligaoa zhengdingensis</name>
    <dbReference type="NCBI Taxonomy" id="2763658"/>
    <lineage>
        <taxon>Bacteria</taxon>
        <taxon>Bacillati</taxon>
        <taxon>Bacillota</taxon>
        <taxon>Clostridia</taxon>
        <taxon>Eubacteriales</taxon>
        <taxon>Oscillospiraceae</taxon>
        <taxon>Ligaoa</taxon>
    </lineage>
</organism>
<name>A0A926I4N7_9FIRM</name>
<dbReference type="InterPro" id="IPR001296">
    <property type="entry name" value="Glyco_trans_1"/>
</dbReference>
<feature type="domain" description="Glycosyl transferase family 1" evidence="1">
    <location>
        <begin position="198"/>
        <end position="349"/>
    </location>
</feature>
<dbReference type="AlphaFoldDB" id="A0A926I4N7"/>
<dbReference type="InterPro" id="IPR050194">
    <property type="entry name" value="Glycosyltransferase_grp1"/>
</dbReference>
<dbReference type="Pfam" id="PF13439">
    <property type="entry name" value="Glyco_transf_4"/>
    <property type="match status" value="1"/>
</dbReference>
<dbReference type="SUPFAM" id="SSF53756">
    <property type="entry name" value="UDP-Glycosyltransferase/glycogen phosphorylase"/>
    <property type="match status" value="1"/>
</dbReference>
<accession>A0A926I4N7</accession>
<feature type="domain" description="Glycosyltransferase subfamily 4-like N-terminal" evidence="2">
    <location>
        <begin position="14"/>
        <end position="184"/>
    </location>
</feature>
<evidence type="ECO:0000313" key="4">
    <source>
        <dbReference type="Proteomes" id="UP000653127"/>
    </source>
</evidence>
<sequence length="422" mass="47591">MRVALFTETYLPHINGVVTHVKILKEGLEKLGHQVLVVTADYNTRKHYIKDGVLHCPAKQMRRFYNFGAAAPISERRLKFIRDFNPDIIHIHNEFGIGISGVMAAKILKKPLVYTLHTMYDEYIYYVAPPLFVGPMTRFSHRYIRILAKSASTLTGPSQKCAEYFKQAGVDKTVNVIPNSVELDAFKPENISEERKAAFRAKYHIADDQMIACFVGRLGREKSVDVILDNWAACITREDKIHLIVIGDGPCKEELEEQAERLGISDMVTFTGMVPHEELPPYLASCDVYITASLSDTNSISMLEGMATGLPVLQRLDPLNADQVRDGINGFVFNGAQEMAEKLRMVKQKTPEELAILKRSVIASVKRSGAEDLANYMLSVYHGLSDKEGSASVTDKIRFMRPAELMKRIKRMQVIARTRRKP</sequence>
<proteinExistence type="predicted"/>
<dbReference type="GO" id="GO:0016758">
    <property type="term" value="F:hexosyltransferase activity"/>
    <property type="evidence" value="ECO:0007669"/>
    <property type="project" value="TreeGrafter"/>
</dbReference>
<dbReference type="Pfam" id="PF00534">
    <property type="entry name" value="Glycos_transf_1"/>
    <property type="match status" value="1"/>
</dbReference>
<reference evidence="3" key="1">
    <citation type="submission" date="2020-08" db="EMBL/GenBank/DDBJ databases">
        <title>Genome public.</title>
        <authorList>
            <person name="Liu C."/>
            <person name="Sun Q."/>
        </authorList>
    </citation>
    <scope>NUCLEOTIDE SEQUENCE</scope>
    <source>
        <strain evidence="3">NSJ-31</strain>
    </source>
</reference>
<dbReference type="Proteomes" id="UP000653127">
    <property type="component" value="Unassembled WGS sequence"/>
</dbReference>
<dbReference type="RefSeq" id="WP_249282742.1">
    <property type="nucleotide sequence ID" value="NZ_JACRST010000008.1"/>
</dbReference>
<dbReference type="PANTHER" id="PTHR45947">
    <property type="entry name" value="SULFOQUINOVOSYL TRANSFERASE SQD2"/>
    <property type="match status" value="1"/>
</dbReference>
<gene>
    <name evidence="3" type="ORF">H8711_06905</name>
</gene>